<protein>
    <recommendedName>
        <fullName evidence="3">DUF2254 domain-containing protein</fullName>
    </recommendedName>
</protein>
<accession>A0ABU8Q342</accession>
<dbReference type="EMBL" id="JBBGZA010000001">
    <property type="protein sequence ID" value="MEJ5094144.1"/>
    <property type="molecule type" value="Genomic_DNA"/>
</dbReference>
<evidence type="ECO:0008006" key="3">
    <source>
        <dbReference type="Google" id="ProtNLM"/>
    </source>
</evidence>
<organism evidence="1 2">
    <name type="scientific">Sphingomonas molluscorum</name>
    <dbReference type="NCBI Taxonomy" id="418184"/>
    <lineage>
        <taxon>Bacteria</taxon>
        <taxon>Pseudomonadati</taxon>
        <taxon>Pseudomonadota</taxon>
        <taxon>Alphaproteobacteria</taxon>
        <taxon>Sphingomonadales</taxon>
        <taxon>Sphingomonadaceae</taxon>
        <taxon>Sphingomonas</taxon>
    </lineage>
</organism>
<sequence length="100" mass="11030">MSDIDHAYQARFTEALMQAIMTVSLVEEPGQPRTAFVRSAEVIDAMLSMIALLSSTSVETKTPAKTRALCDRLARKLQRLIAAAQRSPSPFETINPELHS</sequence>
<evidence type="ECO:0000313" key="1">
    <source>
        <dbReference type="EMBL" id="MEJ5094144.1"/>
    </source>
</evidence>
<name>A0ABU8Q342_9SPHN</name>
<comment type="caution">
    <text evidence="1">The sequence shown here is derived from an EMBL/GenBank/DDBJ whole genome shotgun (WGS) entry which is preliminary data.</text>
</comment>
<reference evidence="1 2" key="1">
    <citation type="submission" date="2023-12" db="EMBL/GenBank/DDBJ databases">
        <title>Gut-associated functions are favored during microbiome assembly across C. elegans life.</title>
        <authorList>
            <person name="Zimmermann J."/>
        </authorList>
    </citation>
    <scope>NUCLEOTIDE SEQUENCE [LARGE SCALE GENOMIC DNA]</scope>
    <source>
        <strain evidence="1 2">JUb134</strain>
    </source>
</reference>
<gene>
    <name evidence="1" type="ORF">WH159_06280</name>
</gene>
<dbReference type="RefSeq" id="WP_132882512.1">
    <property type="nucleotide sequence ID" value="NZ_JBBGZA010000001.1"/>
</dbReference>
<evidence type="ECO:0000313" key="2">
    <source>
        <dbReference type="Proteomes" id="UP001380365"/>
    </source>
</evidence>
<proteinExistence type="predicted"/>
<dbReference type="Proteomes" id="UP001380365">
    <property type="component" value="Unassembled WGS sequence"/>
</dbReference>
<keyword evidence="2" id="KW-1185">Reference proteome</keyword>